<dbReference type="Pfam" id="PF13116">
    <property type="entry name" value="YhdP"/>
    <property type="match status" value="1"/>
</dbReference>
<keyword evidence="2" id="KW-0812">Transmembrane</keyword>
<dbReference type="Proteomes" id="UP000006697">
    <property type="component" value="Chromosome"/>
</dbReference>
<dbReference type="HOGENOM" id="CLU_003522_4_0_4"/>
<feature type="region of interest" description="Disordered" evidence="1">
    <location>
        <begin position="1378"/>
        <end position="1403"/>
    </location>
</feature>
<feature type="domain" description="YhdP central" evidence="3">
    <location>
        <begin position="40"/>
        <end position="1378"/>
    </location>
</feature>
<dbReference type="PANTHER" id="PTHR38690">
    <property type="entry name" value="PROTEASE-RELATED"/>
    <property type="match status" value="1"/>
</dbReference>
<protein>
    <recommendedName>
        <fullName evidence="3">YhdP central domain-containing protein</fullName>
    </recommendedName>
</protein>
<dbReference type="NCBIfam" id="TIGR02099">
    <property type="entry name" value="YhdP family protein"/>
    <property type="match status" value="1"/>
</dbReference>
<gene>
    <name evidence="4" type="ordered locus">HEAR0860</name>
</gene>
<evidence type="ECO:0000313" key="4">
    <source>
        <dbReference type="EMBL" id="CAL61047.1"/>
    </source>
</evidence>
<name>A4G3G0_HERAR</name>
<keyword evidence="2" id="KW-0472">Membrane</keyword>
<evidence type="ECO:0000313" key="5">
    <source>
        <dbReference type="Proteomes" id="UP000006697"/>
    </source>
</evidence>
<dbReference type="STRING" id="204773.HEAR0860"/>
<dbReference type="OrthoDB" id="8521382at2"/>
<evidence type="ECO:0000256" key="2">
    <source>
        <dbReference type="SAM" id="Phobius"/>
    </source>
</evidence>
<keyword evidence="2" id="KW-1133">Transmembrane helix</keyword>
<keyword evidence="5" id="KW-1185">Reference proteome</keyword>
<dbReference type="EMBL" id="CU207211">
    <property type="protein sequence ID" value="CAL61047.1"/>
    <property type="molecule type" value="Genomic_DNA"/>
</dbReference>
<dbReference type="KEGG" id="har:HEAR0860"/>
<accession>A4G3G0</accession>
<organism evidence="4 5">
    <name type="scientific">Herminiimonas arsenicoxydans</name>
    <dbReference type="NCBI Taxonomy" id="204773"/>
    <lineage>
        <taxon>Bacteria</taxon>
        <taxon>Pseudomonadati</taxon>
        <taxon>Pseudomonadota</taxon>
        <taxon>Betaproteobacteria</taxon>
        <taxon>Burkholderiales</taxon>
        <taxon>Oxalobacteraceae</taxon>
        <taxon>Herminiimonas</taxon>
    </lineage>
</organism>
<reference evidence="4 5" key="1">
    <citation type="journal article" date="2007" name="PLoS Genet.">
        <title>A tale of two oxidation states: bacterial colonization of arsenic-rich environments.</title>
        <authorList>
            <person name="Muller D."/>
            <person name="Medigue C."/>
            <person name="Koechler S."/>
            <person name="Barbe V."/>
            <person name="Barakat M."/>
            <person name="Talla E."/>
            <person name="Bonnefoy V."/>
            <person name="Krin E."/>
            <person name="Arsene-Ploetze F."/>
            <person name="Carapito C."/>
            <person name="Chandler M."/>
            <person name="Cournoyer B."/>
            <person name="Cruveiller S."/>
            <person name="Dossat C."/>
            <person name="Duval S."/>
            <person name="Heymann M."/>
            <person name="Leize E."/>
            <person name="Lieutaud A."/>
            <person name="Lievremont D."/>
            <person name="Makita Y."/>
            <person name="Mangenot S."/>
            <person name="Nitschke W."/>
            <person name="Ortet P."/>
            <person name="Perdrial N."/>
            <person name="Schoepp B."/>
            <person name="Siguier N."/>
            <person name="Simeonova D.D."/>
            <person name="Rouy Z."/>
            <person name="Segurens B."/>
            <person name="Turlin E."/>
            <person name="Vallenet D."/>
            <person name="Van Dorsselaer A."/>
            <person name="Weiss S."/>
            <person name="Weissenbach J."/>
            <person name="Lett M.C."/>
            <person name="Danchin A."/>
            <person name="Bertin P.N."/>
        </authorList>
    </citation>
    <scope>NUCLEOTIDE SEQUENCE [LARGE SCALE GENOMIC DNA]</scope>
    <source>
        <strain evidence="5">ULPAs1</strain>
    </source>
</reference>
<dbReference type="InterPro" id="IPR025263">
    <property type="entry name" value="YhdP_central"/>
</dbReference>
<dbReference type="eggNOG" id="COG3164">
    <property type="taxonomic scope" value="Bacteria"/>
</dbReference>
<dbReference type="PANTHER" id="PTHR38690:SF1">
    <property type="entry name" value="PROTEASE"/>
    <property type="match status" value="1"/>
</dbReference>
<sequence length="1403" mass="151406">MPTDPRLPNQTLTADRLRLCWRTLQLSFRTANKASHHALGWLLKLLVLAYFIFCALFLTLRYAVLPQISAYRVDVEKVATKAIGRPVSIETIAASWDGLRPHLALGNVVVYDKDGDKALQLPAVSATVSWLSVLIADLRLHSLEIDKPDMDIQRDANGNFYVAGLLVDLQKSGDGKAADWILSQREITIRDGRLRWQDQLRQAPELLLGNVNMVLRNNGRHHKFALQATPPAAIAAPLDVRAAFDHPLFAQKISDATRWTGELYTDLRDTNLAAWKTYLDFPFDLQQASGSMRAWLAFDHARVADFTADLSLSNVSAQLRKDMPLLSLARANGRISVRESLEGNARDGVPTFGMRGHTISVRDFSLQTDDGLVLPKTTMSEHYIAAQNGKPESIEIQAASLDLQAWANFAGRLPLPATQLRLLEDFAPRGKLKNFSAQLQGTYPNIEAYKIKGDFMGLALKAQPARPARAASAKAAAQAAVPAIPGFENLTGHVDANNQGGTFVLASEQLTLALPAYFSEPEVTFDELKMDAKWAFQKNNQLLLDVRKMSLAKQGLVASFSGTHLMPLDKKPEHALGTIDMTGSLSGLELNKIGNYLPLGMNAQFRTWLSDALIAGTLNDGYIRLKGDLNQFPFHTQKAAEKSKGEFIFGGKIDNGGLNYAPDMFGRDGKAPLWPLLENVKGTILFDRTRMEIKGESGSTHGAQVSNVKAVVADLLANEPVLEIDGRAAGSLQDMVQYTVDSPVATWIGHFTDETKASGNATLALNLTLPLHQMTEAKVRGVVKFANNNVILQNAIPPITQTGGELEFDEKGLTLKNIKANFLGGPLTVTGGTQKDGTILIKAGGTMSAAGLRKNYPAPAMQKLIDRISGSTSFGTTISVKNKRVEIVVDSNLRGLGLAFPAPLRKAAKDALPLRIEQASLPSENTALMRDGIRLALGPSIVGSYLREKSATDTAAAWRVVRGGIGVNTPAPEPDGGLMVNVNLRSLNIDDWISVASSITAAGKETQKKIADPSDALNMAQYVEPNILAARANELFLMGKKFDEVVVGVSHDTNVWQANIDSAQASGYLTWIESSSGRGLGKVTARLASMVVPKTAGADVNNLLEGVDSATEMPALDVVAENFELFGKKLGRLELLAHYVRASEGREWRIRNLSLANPDATLTAKGSWLAKNGSNVSSLDYNLNIANAGNLLNRFGFADVLRGGKGKMEGDISWKGLPFSFDVPSLSGKINLDIASGQFLKVEPGAAKLLGVLSLQSIPRRLTLDFRDVFSEGFAFDGINGSARISSGVATTDNLKMRGVSATVLIDGSADIARESQNLRAVVIPEINAGAASVAYALAINPVIGAGTFLAQLFLREPLARAFTYEYTITGPWSDPNVAKVDRKTEPVPVAPKSGIAEPGTEG</sequence>
<evidence type="ECO:0000256" key="1">
    <source>
        <dbReference type="SAM" id="MobiDB-lite"/>
    </source>
</evidence>
<dbReference type="InterPro" id="IPR011836">
    <property type="entry name" value="YhdP"/>
</dbReference>
<evidence type="ECO:0000259" key="3">
    <source>
        <dbReference type="Pfam" id="PF13116"/>
    </source>
</evidence>
<proteinExistence type="predicted"/>
<feature type="transmembrane region" description="Helical" evidence="2">
    <location>
        <begin position="41"/>
        <end position="64"/>
    </location>
</feature>